<comment type="caution">
    <text evidence="2">The sequence shown here is derived from an EMBL/GenBank/DDBJ whole genome shotgun (WGS) entry which is preliminary data.</text>
</comment>
<feature type="chain" id="PRO_5045830915" evidence="1">
    <location>
        <begin position="19"/>
        <end position="234"/>
    </location>
</feature>
<reference evidence="2 3" key="1">
    <citation type="journal article" date="2024" name="J. Plant Pathol.">
        <title>Sequence and assembly of the genome of Seiridium unicorne, isolate CBS 538.82, causal agent of cypress canker disease.</title>
        <authorList>
            <person name="Scali E."/>
            <person name="Rocca G.D."/>
            <person name="Danti R."/>
            <person name="Garbelotto M."/>
            <person name="Barberini S."/>
            <person name="Baroncelli R."/>
            <person name="Emiliani G."/>
        </authorList>
    </citation>
    <scope>NUCLEOTIDE SEQUENCE [LARGE SCALE GENOMIC DNA]</scope>
    <source>
        <strain evidence="2 3">BM-138-508</strain>
    </source>
</reference>
<evidence type="ECO:0000313" key="2">
    <source>
        <dbReference type="EMBL" id="KAK9424740.1"/>
    </source>
</evidence>
<accession>A0ABR2VE67</accession>
<evidence type="ECO:0000256" key="1">
    <source>
        <dbReference type="SAM" id="SignalP"/>
    </source>
</evidence>
<gene>
    <name evidence="2" type="ORF">SUNI508_13523</name>
</gene>
<protein>
    <submittedName>
        <fullName evidence="2">Uncharacterized protein</fullName>
    </submittedName>
</protein>
<sequence length="234" mass="23654">MHFSTFVSAAAFGAVVSSQVVPSVTVPSVALPTVTLPSVTPPSVTLPSVTLPSVTIPTLTLPSVSSPTLPVSTTLPGVQLPTGFSAVVTAIQDVIADLRSATANPMVGFSQILADIQALSAGVTKFNDGIGSVPSLPDGGSALVHRVQNQVCPGIKDAEAQIQSLPFPVSLLKSGLQSGLNSVAQAFVNALRTLPSNSNVNTEAAIYCLKTAVNPFGGNVVRSGGATIPVEFVA</sequence>
<proteinExistence type="predicted"/>
<evidence type="ECO:0000313" key="3">
    <source>
        <dbReference type="Proteomes" id="UP001408356"/>
    </source>
</evidence>
<dbReference type="EMBL" id="JARVKF010000033">
    <property type="protein sequence ID" value="KAK9424740.1"/>
    <property type="molecule type" value="Genomic_DNA"/>
</dbReference>
<name>A0ABR2VE67_9PEZI</name>
<keyword evidence="3" id="KW-1185">Reference proteome</keyword>
<feature type="signal peptide" evidence="1">
    <location>
        <begin position="1"/>
        <end position="18"/>
    </location>
</feature>
<organism evidence="2 3">
    <name type="scientific">Seiridium unicorne</name>
    <dbReference type="NCBI Taxonomy" id="138068"/>
    <lineage>
        <taxon>Eukaryota</taxon>
        <taxon>Fungi</taxon>
        <taxon>Dikarya</taxon>
        <taxon>Ascomycota</taxon>
        <taxon>Pezizomycotina</taxon>
        <taxon>Sordariomycetes</taxon>
        <taxon>Xylariomycetidae</taxon>
        <taxon>Amphisphaeriales</taxon>
        <taxon>Sporocadaceae</taxon>
        <taxon>Seiridium</taxon>
    </lineage>
</organism>
<keyword evidence="1" id="KW-0732">Signal</keyword>
<dbReference type="Proteomes" id="UP001408356">
    <property type="component" value="Unassembled WGS sequence"/>
</dbReference>